<proteinExistence type="predicted"/>
<gene>
    <name evidence="1" type="ORF">EHT25_23405</name>
</gene>
<dbReference type="RefSeq" id="WP_124877586.1">
    <property type="nucleotide sequence ID" value="NZ_RQJO01000010.1"/>
</dbReference>
<dbReference type="AlphaFoldDB" id="A0A3P1BKG0"/>
<reference evidence="1 2" key="1">
    <citation type="submission" date="2018-11" db="EMBL/GenBank/DDBJ databases">
        <authorList>
            <person name="Zhou Z."/>
            <person name="Wang G."/>
        </authorList>
    </citation>
    <scope>NUCLEOTIDE SEQUENCE [LARGE SCALE GENOMIC DNA]</scope>
    <source>
        <strain evidence="1 2">KCTC52004</strain>
    </source>
</reference>
<protein>
    <submittedName>
        <fullName evidence="1">Uncharacterized protein</fullName>
    </submittedName>
</protein>
<comment type="caution">
    <text evidence="1">The sequence shown here is derived from an EMBL/GenBank/DDBJ whole genome shotgun (WGS) entry which is preliminary data.</text>
</comment>
<evidence type="ECO:0000313" key="2">
    <source>
        <dbReference type="Proteomes" id="UP000271925"/>
    </source>
</evidence>
<dbReference type="EMBL" id="RQJO01000010">
    <property type="protein sequence ID" value="RRB01124.1"/>
    <property type="molecule type" value="Genomic_DNA"/>
</dbReference>
<evidence type="ECO:0000313" key="1">
    <source>
        <dbReference type="EMBL" id="RRB01124.1"/>
    </source>
</evidence>
<keyword evidence="2" id="KW-1185">Reference proteome</keyword>
<dbReference type="Proteomes" id="UP000271925">
    <property type="component" value="Unassembled WGS sequence"/>
</dbReference>
<name>A0A3P1BKG0_9BACT</name>
<accession>A0A3P1BKG0</accession>
<dbReference type="OrthoDB" id="961257at2"/>
<organism evidence="1 2">
    <name type="scientific">Larkinella rosea</name>
    <dbReference type="NCBI Taxonomy" id="2025312"/>
    <lineage>
        <taxon>Bacteria</taxon>
        <taxon>Pseudomonadati</taxon>
        <taxon>Bacteroidota</taxon>
        <taxon>Cytophagia</taxon>
        <taxon>Cytophagales</taxon>
        <taxon>Spirosomataceae</taxon>
        <taxon>Larkinella</taxon>
    </lineage>
</organism>
<sequence>MKTRLLVVGTLVFDALFLAFRPVRAQTPKESTLIAHLVSEARQPDAHSKGDVFLQIKIGKVAYMAELESGKVIDQQPVEVSSGGFCGAYAEVSLNLLDKKKQETAQGAGQILKVSHGKWKRVALSEGDYLCEKLKEIPKSVINCLKVACN</sequence>